<dbReference type="Proteomes" id="UP000248961">
    <property type="component" value="Unassembled WGS sequence"/>
</dbReference>
<evidence type="ECO:0008006" key="5">
    <source>
        <dbReference type="Google" id="ProtNLM"/>
    </source>
</evidence>
<keyword evidence="2" id="KW-0732">Signal</keyword>
<dbReference type="RefSeq" id="XP_025556774.1">
    <property type="nucleotide sequence ID" value="XM_025689900.1"/>
</dbReference>
<proteinExistence type="predicted"/>
<name>A0A395IBL1_ASPHC</name>
<dbReference type="AlphaFoldDB" id="A0A395IBL1"/>
<feature type="compositionally biased region" description="Pro residues" evidence="1">
    <location>
        <begin position="80"/>
        <end position="89"/>
    </location>
</feature>
<feature type="region of interest" description="Disordered" evidence="1">
    <location>
        <begin position="76"/>
        <end position="102"/>
    </location>
</feature>
<evidence type="ECO:0000256" key="2">
    <source>
        <dbReference type="SAM" id="SignalP"/>
    </source>
</evidence>
<dbReference type="GeneID" id="37194189"/>
<feature type="signal peptide" evidence="2">
    <location>
        <begin position="1"/>
        <end position="21"/>
    </location>
</feature>
<evidence type="ECO:0000313" key="4">
    <source>
        <dbReference type="Proteomes" id="UP000248961"/>
    </source>
</evidence>
<protein>
    <recommendedName>
        <fullName evidence="5">Secreted protein</fullName>
    </recommendedName>
</protein>
<gene>
    <name evidence="3" type="ORF">BO97DRAFT_11068</name>
</gene>
<evidence type="ECO:0000313" key="3">
    <source>
        <dbReference type="EMBL" id="RAL17620.1"/>
    </source>
</evidence>
<sequence>MSIPILIFFCFFFFFLRSLRKENTSFVMTSFSGFGASDCPVSQRHIWQGPQTPNQPSDVKQILDYPQLIGRPVLSVHRPLPVPNRPVGPPGTDKRNHYRSVP</sequence>
<reference evidence="3 4" key="1">
    <citation type="submission" date="2018-02" db="EMBL/GenBank/DDBJ databases">
        <title>The genomes of Aspergillus section Nigri reveals drivers in fungal speciation.</title>
        <authorList>
            <consortium name="DOE Joint Genome Institute"/>
            <person name="Vesth T.C."/>
            <person name="Nybo J."/>
            <person name="Theobald S."/>
            <person name="Brandl J."/>
            <person name="Frisvad J.C."/>
            <person name="Nielsen K.F."/>
            <person name="Lyhne E.K."/>
            <person name="Kogle M.E."/>
            <person name="Kuo A."/>
            <person name="Riley R."/>
            <person name="Clum A."/>
            <person name="Nolan M."/>
            <person name="Lipzen A."/>
            <person name="Salamov A."/>
            <person name="Henrissat B."/>
            <person name="Wiebenga A."/>
            <person name="De vries R.P."/>
            <person name="Grigoriev I.V."/>
            <person name="Mortensen U.H."/>
            <person name="Andersen M.R."/>
            <person name="Baker S.E."/>
        </authorList>
    </citation>
    <scope>NUCLEOTIDE SEQUENCE [LARGE SCALE GENOMIC DNA]</scope>
    <source>
        <strain evidence="3 4">CBS 101889</strain>
    </source>
</reference>
<dbReference type="EMBL" id="KZ824267">
    <property type="protein sequence ID" value="RAL17620.1"/>
    <property type="molecule type" value="Genomic_DNA"/>
</dbReference>
<keyword evidence="4" id="KW-1185">Reference proteome</keyword>
<accession>A0A395IBL1</accession>
<feature type="chain" id="PRO_5017304895" description="Secreted protein" evidence="2">
    <location>
        <begin position="22"/>
        <end position="102"/>
    </location>
</feature>
<organism evidence="3 4">
    <name type="scientific">Aspergillus homomorphus (strain CBS 101889)</name>
    <dbReference type="NCBI Taxonomy" id="1450537"/>
    <lineage>
        <taxon>Eukaryota</taxon>
        <taxon>Fungi</taxon>
        <taxon>Dikarya</taxon>
        <taxon>Ascomycota</taxon>
        <taxon>Pezizomycotina</taxon>
        <taxon>Eurotiomycetes</taxon>
        <taxon>Eurotiomycetidae</taxon>
        <taxon>Eurotiales</taxon>
        <taxon>Aspergillaceae</taxon>
        <taxon>Aspergillus</taxon>
        <taxon>Aspergillus subgen. Circumdati</taxon>
    </lineage>
</organism>
<dbReference type="VEuPathDB" id="FungiDB:BO97DRAFT_11068"/>
<evidence type="ECO:0000256" key="1">
    <source>
        <dbReference type="SAM" id="MobiDB-lite"/>
    </source>
</evidence>